<name>A0A7C8GVD5_9BACI</name>
<sequence>MRAINILKDEKGNASIITLGIVCFGIILIFLFFNYAKIFIVAERSNTSAEQASLAATSVVYDEMLDLINTFQYACGNIAGVDVPCPLKEKYELMKASNPSLSEHEAIDKFLSNSAILSLRKAYSVYLLEFEVQRSLLSARPAVENAVQEVVEKNKGNENDTIITYFNSNNRIEVETSAEYESMEASFLGEINEDIENVGMGLEIKFLDSLNFFPNQTF</sequence>
<keyword evidence="3" id="KW-1185">Reference proteome</keyword>
<comment type="caution">
    <text evidence="2">The sequence shown here is derived from an EMBL/GenBank/DDBJ whole genome shotgun (WGS) entry which is preliminary data.</text>
</comment>
<protein>
    <submittedName>
        <fullName evidence="2">Uncharacterized protein</fullName>
    </submittedName>
</protein>
<dbReference type="Proteomes" id="UP000480246">
    <property type="component" value="Unassembled WGS sequence"/>
</dbReference>
<evidence type="ECO:0000256" key="1">
    <source>
        <dbReference type="SAM" id="Phobius"/>
    </source>
</evidence>
<accession>A0A7C8GVD5</accession>
<evidence type="ECO:0000313" key="2">
    <source>
        <dbReference type="EMBL" id="KAB8138994.1"/>
    </source>
</evidence>
<gene>
    <name evidence="2" type="ORF">F9U64_02515</name>
</gene>
<dbReference type="RefSeq" id="WP_153401309.1">
    <property type="nucleotide sequence ID" value="NZ_ML762424.1"/>
</dbReference>
<evidence type="ECO:0000313" key="3">
    <source>
        <dbReference type="Proteomes" id="UP000480246"/>
    </source>
</evidence>
<dbReference type="EMBL" id="WEID01000009">
    <property type="protein sequence ID" value="KAB8138994.1"/>
    <property type="molecule type" value="Genomic_DNA"/>
</dbReference>
<dbReference type="OrthoDB" id="2965951at2"/>
<keyword evidence="1" id="KW-0812">Transmembrane</keyword>
<organism evidence="2 3">
    <name type="scientific">Gracilibacillus oryzae</name>
    <dbReference type="NCBI Taxonomy" id="1672701"/>
    <lineage>
        <taxon>Bacteria</taxon>
        <taxon>Bacillati</taxon>
        <taxon>Bacillota</taxon>
        <taxon>Bacilli</taxon>
        <taxon>Bacillales</taxon>
        <taxon>Bacillaceae</taxon>
        <taxon>Gracilibacillus</taxon>
    </lineage>
</organism>
<keyword evidence="1" id="KW-1133">Transmembrane helix</keyword>
<reference evidence="2 3" key="1">
    <citation type="submission" date="2019-10" db="EMBL/GenBank/DDBJ databases">
        <title>Gracilibacillus sp. nov. isolated from rice seeds.</title>
        <authorList>
            <person name="He S."/>
        </authorList>
    </citation>
    <scope>NUCLEOTIDE SEQUENCE [LARGE SCALE GENOMIC DNA]</scope>
    <source>
        <strain evidence="2 3">TD8</strain>
    </source>
</reference>
<dbReference type="AlphaFoldDB" id="A0A7C8GVD5"/>
<proteinExistence type="predicted"/>
<keyword evidence="1" id="KW-0472">Membrane</keyword>
<feature type="transmembrane region" description="Helical" evidence="1">
    <location>
        <begin position="12"/>
        <end position="36"/>
    </location>
</feature>